<keyword evidence="3" id="KW-1185">Reference proteome</keyword>
<dbReference type="AlphaFoldDB" id="A0A099SYG7"/>
<reference evidence="2 3" key="1">
    <citation type="submission" date="2014-09" db="EMBL/GenBank/DDBJ databases">
        <title>Draft genome sequence of an obligately methylotrophic methanogen, Methanococcoides methylutens, isolated from marine sediment.</title>
        <authorList>
            <person name="Guan Y."/>
            <person name="Ngugi D.K."/>
            <person name="Blom J."/>
            <person name="Ali S."/>
            <person name="Ferry J.G."/>
            <person name="Stingl U."/>
        </authorList>
    </citation>
    <scope>NUCLEOTIDE SEQUENCE [LARGE SCALE GENOMIC DNA]</scope>
    <source>
        <strain evidence="2 3">DSM 2657</strain>
    </source>
</reference>
<proteinExistence type="predicted"/>
<evidence type="ECO:0000313" key="3">
    <source>
        <dbReference type="Proteomes" id="UP000029859"/>
    </source>
</evidence>
<dbReference type="Proteomes" id="UP000029859">
    <property type="component" value="Unassembled WGS sequence"/>
</dbReference>
<protein>
    <submittedName>
        <fullName evidence="2">Uncharacterized protein</fullName>
    </submittedName>
</protein>
<gene>
    <name evidence="2" type="ORF">LI82_07745</name>
</gene>
<sequence length="87" mass="9966">MDAYQCYLFPLNTIRYYKVTIMSKSNISRRQAQYAGYIFFILAFVAVGFPLMEPLGFKMLILIPAAFAIGMVGFWLGGLVHKKMQDE</sequence>
<keyword evidence="1" id="KW-0472">Membrane</keyword>
<feature type="transmembrane region" description="Helical" evidence="1">
    <location>
        <begin position="34"/>
        <end position="51"/>
    </location>
</feature>
<name>A0A099SYG7_METMT</name>
<evidence type="ECO:0000313" key="2">
    <source>
        <dbReference type="EMBL" id="KGK97669.1"/>
    </source>
</evidence>
<feature type="transmembrane region" description="Helical" evidence="1">
    <location>
        <begin position="57"/>
        <end position="80"/>
    </location>
</feature>
<dbReference type="EMBL" id="JRHO01000014">
    <property type="protein sequence ID" value="KGK97669.1"/>
    <property type="molecule type" value="Genomic_DNA"/>
</dbReference>
<comment type="caution">
    <text evidence="2">The sequence shown here is derived from an EMBL/GenBank/DDBJ whole genome shotgun (WGS) entry which is preliminary data.</text>
</comment>
<keyword evidence="1" id="KW-1133">Transmembrane helix</keyword>
<evidence type="ECO:0000256" key="1">
    <source>
        <dbReference type="SAM" id="Phobius"/>
    </source>
</evidence>
<keyword evidence="1" id="KW-0812">Transmembrane</keyword>
<organism evidence="2 3">
    <name type="scientific">Methanococcoides methylutens</name>
    <dbReference type="NCBI Taxonomy" id="2226"/>
    <lineage>
        <taxon>Archaea</taxon>
        <taxon>Methanobacteriati</taxon>
        <taxon>Methanobacteriota</taxon>
        <taxon>Stenosarchaea group</taxon>
        <taxon>Methanomicrobia</taxon>
        <taxon>Methanosarcinales</taxon>
        <taxon>Methanosarcinaceae</taxon>
        <taxon>Methanococcoides</taxon>
    </lineage>
</organism>
<accession>A0A099SYG7</accession>